<dbReference type="SUPFAM" id="SSF47781">
    <property type="entry name" value="RuvA domain 2-like"/>
    <property type="match status" value="1"/>
</dbReference>
<evidence type="ECO:0000313" key="4">
    <source>
        <dbReference type="Proteomes" id="UP001597497"/>
    </source>
</evidence>
<protein>
    <submittedName>
        <fullName evidence="3">ComEA family DNA-binding protein</fullName>
    </submittedName>
</protein>
<dbReference type="EMBL" id="JBHUMM010000013">
    <property type="protein sequence ID" value="MFD2671601.1"/>
    <property type="molecule type" value="Genomic_DNA"/>
</dbReference>
<comment type="caution">
    <text evidence="3">The sequence shown here is derived from an EMBL/GenBank/DDBJ whole genome shotgun (WGS) entry which is preliminary data.</text>
</comment>
<keyword evidence="4" id="KW-1185">Reference proteome</keyword>
<reference evidence="4" key="1">
    <citation type="journal article" date="2019" name="Int. J. Syst. Evol. Microbiol.">
        <title>The Global Catalogue of Microorganisms (GCM) 10K type strain sequencing project: providing services to taxonomists for standard genome sequencing and annotation.</title>
        <authorList>
            <consortium name="The Broad Institute Genomics Platform"/>
            <consortium name="The Broad Institute Genome Sequencing Center for Infectious Disease"/>
            <person name="Wu L."/>
            <person name="Ma J."/>
        </authorList>
    </citation>
    <scope>NUCLEOTIDE SEQUENCE [LARGE SCALE GENOMIC DNA]</scope>
    <source>
        <strain evidence="4">KCTC 33676</strain>
    </source>
</reference>
<dbReference type="NCBIfam" id="TIGR00426">
    <property type="entry name" value="competence protein ComEA helix-hairpin-helix repeat region"/>
    <property type="match status" value="1"/>
</dbReference>
<feature type="domain" description="Helix-hairpin-helix DNA-binding motif class 1" evidence="2">
    <location>
        <begin position="95"/>
        <end position="114"/>
    </location>
</feature>
<dbReference type="InterPro" id="IPR010994">
    <property type="entry name" value="RuvA_2-like"/>
</dbReference>
<accession>A0ABW5RA47</accession>
<evidence type="ECO:0000256" key="1">
    <source>
        <dbReference type="SAM" id="Phobius"/>
    </source>
</evidence>
<dbReference type="PANTHER" id="PTHR21180:SF32">
    <property type="entry name" value="ENDONUCLEASE_EXONUCLEASE_PHOSPHATASE FAMILY DOMAIN-CONTAINING PROTEIN 1"/>
    <property type="match status" value="1"/>
</dbReference>
<evidence type="ECO:0000259" key="2">
    <source>
        <dbReference type="SMART" id="SM00278"/>
    </source>
</evidence>
<dbReference type="InterPro" id="IPR003583">
    <property type="entry name" value="Hlx-hairpin-Hlx_DNA-bd_motif"/>
</dbReference>
<dbReference type="InterPro" id="IPR051675">
    <property type="entry name" value="Endo/Exo/Phosphatase_dom_1"/>
</dbReference>
<dbReference type="GO" id="GO:0003677">
    <property type="term" value="F:DNA binding"/>
    <property type="evidence" value="ECO:0007669"/>
    <property type="project" value="UniProtKB-KW"/>
</dbReference>
<dbReference type="InterPro" id="IPR004509">
    <property type="entry name" value="Competence_ComEA_HhH"/>
</dbReference>
<feature type="domain" description="Helix-hairpin-helix DNA-binding motif class 1" evidence="2">
    <location>
        <begin position="125"/>
        <end position="144"/>
    </location>
</feature>
<keyword evidence="1" id="KW-1133">Transmembrane helix</keyword>
<dbReference type="Pfam" id="PF12836">
    <property type="entry name" value="HHH_3"/>
    <property type="match status" value="1"/>
</dbReference>
<dbReference type="SMART" id="SM00278">
    <property type="entry name" value="HhH1"/>
    <property type="match status" value="2"/>
</dbReference>
<name>A0ABW5RA47_9BACL</name>
<keyword evidence="1" id="KW-0472">Membrane</keyword>
<feature type="transmembrane region" description="Helical" evidence="1">
    <location>
        <begin position="12"/>
        <end position="29"/>
    </location>
</feature>
<keyword evidence="1" id="KW-0812">Transmembrane</keyword>
<dbReference type="RefSeq" id="WP_379929076.1">
    <property type="nucleotide sequence ID" value="NZ_JBHUMM010000013.1"/>
</dbReference>
<proteinExistence type="predicted"/>
<dbReference type="PANTHER" id="PTHR21180">
    <property type="entry name" value="ENDONUCLEASE/EXONUCLEASE/PHOSPHATASE FAMILY DOMAIN-CONTAINING PROTEIN 1"/>
    <property type="match status" value="1"/>
</dbReference>
<keyword evidence="3" id="KW-0238">DNA-binding</keyword>
<sequence>MRRIRSVPFSTVFYSLFLLMVLLIVWLMLHMQDHDTAGEQGWVPVNAELANSNSIEAESSEAGDETGAEAVQLTKEEQQAETLASGIMINEAGPDVLILLPGIGPAKAQRIVAYREANGPFQSPEDLLKVNGIGEKSLEKLRPYLRFSQDGEAADREE</sequence>
<organism evidence="3 4">
    <name type="scientific">Marinicrinis sediminis</name>
    <dbReference type="NCBI Taxonomy" id="1652465"/>
    <lineage>
        <taxon>Bacteria</taxon>
        <taxon>Bacillati</taxon>
        <taxon>Bacillota</taxon>
        <taxon>Bacilli</taxon>
        <taxon>Bacillales</taxon>
        <taxon>Paenibacillaceae</taxon>
    </lineage>
</organism>
<evidence type="ECO:0000313" key="3">
    <source>
        <dbReference type="EMBL" id="MFD2671601.1"/>
    </source>
</evidence>
<gene>
    <name evidence="3" type="ORF">ACFSUC_08285</name>
</gene>
<dbReference type="Gene3D" id="1.10.150.320">
    <property type="entry name" value="Photosystem II 12 kDa extrinsic protein"/>
    <property type="match status" value="1"/>
</dbReference>
<dbReference type="Proteomes" id="UP001597497">
    <property type="component" value="Unassembled WGS sequence"/>
</dbReference>